<evidence type="ECO:0000313" key="2">
    <source>
        <dbReference type="EMBL" id="KAL2652531.1"/>
    </source>
</evidence>
<dbReference type="EMBL" id="JBHFFA010000001">
    <property type="protein sequence ID" value="KAL2652531.1"/>
    <property type="molecule type" value="Genomic_DNA"/>
</dbReference>
<feature type="transmembrane region" description="Helical" evidence="1">
    <location>
        <begin position="344"/>
        <end position="364"/>
    </location>
</feature>
<keyword evidence="1" id="KW-0472">Membrane</keyword>
<evidence type="ECO:0000313" key="3">
    <source>
        <dbReference type="Proteomes" id="UP001605036"/>
    </source>
</evidence>
<accession>A0ABD1ZM58</accession>
<dbReference type="PANTHER" id="PTHR31460">
    <property type="match status" value="1"/>
</dbReference>
<dbReference type="InterPro" id="IPR053224">
    <property type="entry name" value="Sensory_adhesion_molecule"/>
</dbReference>
<dbReference type="AlphaFoldDB" id="A0ABD1ZM58"/>
<protein>
    <recommendedName>
        <fullName evidence="4">SMP-30/Gluconolactonase/LRE-like region domain-containing protein</fullName>
    </recommendedName>
</protein>
<sequence length="376" mass="41731">MRKSGASGSSRSMAAILGLWFLTVLTVLPGGLSELKSELQLIQFKYPQLYPERFAWDAKHKRFILGSTILGKLVTLTGAGDVEDFVADEEFEGTSEIHGVFVNTNRNRVLAVVEAGREDSAESDPLLVAYDLESRERTLMVKLTGDTNDRKDQSFFRDVCADCAGNAYITESLANSIWKVSSSGKKSLLSVIPQEQILVEEQRFKELGVNGIACADGFILVNQFNSGALFRVNQSDGMVNRVKVGSGFLLMLESDGMTLREDGALVVVSAHSAWLLSSKDGWRSASVIDKVVLDKAVYSTSAVTKDLRVYVLASYLKELAADSEREYFQVQEIEFAEESADNPLYLLLIIGIFGIVVLIWRFQLTQFNKSYTRKRI</sequence>
<keyword evidence="1" id="KW-0812">Transmembrane</keyword>
<evidence type="ECO:0008006" key="4">
    <source>
        <dbReference type="Google" id="ProtNLM"/>
    </source>
</evidence>
<comment type="caution">
    <text evidence="2">The sequence shown here is derived from an EMBL/GenBank/DDBJ whole genome shotgun (WGS) entry which is preliminary data.</text>
</comment>
<keyword evidence="1" id="KW-1133">Transmembrane helix</keyword>
<reference evidence="2 3" key="1">
    <citation type="submission" date="2024-09" db="EMBL/GenBank/DDBJ databases">
        <title>Chromosome-scale assembly of Riccia fluitans.</title>
        <authorList>
            <person name="Paukszto L."/>
            <person name="Sawicki J."/>
            <person name="Karawczyk K."/>
            <person name="Piernik-Szablinska J."/>
            <person name="Szczecinska M."/>
            <person name="Mazdziarz M."/>
        </authorList>
    </citation>
    <scope>NUCLEOTIDE SEQUENCE [LARGE SCALE GENOMIC DNA]</scope>
    <source>
        <strain evidence="2">Rf_01</strain>
        <tissue evidence="2">Aerial parts of the thallus</tissue>
    </source>
</reference>
<dbReference type="Gene3D" id="2.120.10.30">
    <property type="entry name" value="TolB, C-terminal domain"/>
    <property type="match status" value="1"/>
</dbReference>
<gene>
    <name evidence="2" type="ORF">R1flu_020659</name>
</gene>
<organism evidence="2 3">
    <name type="scientific">Riccia fluitans</name>
    <dbReference type="NCBI Taxonomy" id="41844"/>
    <lineage>
        <taxon>Eukaryota</taxon>
        <taxon>Viridiplantae</taxon>
        <taxon>Streptophyta</taxon>
        <taxon>Embryophyta</taxon>
        <taxon>Marchantiophyta</taxon>
        <taxon>Marchantiopsida</taxon>
        <taxon>Marchantiidae</taxon>
        <taxon>Marchantiales</taxon>
        <taxon>Ricciaceae</taxon>
        <taxon>Riccia</taxon>
    </lineage>
</organism>
<proteinExistence type="predicted"/>
<name>A0ABD1ZM58_9MARC</name>
<dbReference type="SUPFAM" id="SSF101898">
    <property type="entry name" value="NHL repeat"/>
    <property type="match status" value="1"/>
</dbReference>
<dbReference type="Proteomes" id="UP001605036">
    <property type="component" value="Unassembled WGS sequence"/>
</dbReference>
<keyword evidence="3" id="KW-1185">Reference proteome</keyword>
<dbReference type="InterPro" id="IPR011042">
    <property type="entry name" value="6-blade_b-propeller_TolB-like"/>
</dbReference>
<dbReference type="PANTHER" id="PTHR31460:SF3">
    <property type="entry name" value="MESOCENTIN"/>
    <property type="match status" value="1"/>
</dbReference>
<evidence type="ECO:0000256" key="1">
    <source>
        <dbReference type="SAM" id="Phobius"/>
    </source>
</evidence>